<dbReference type="AlphaFoldDB" id="A0A0C9XQ24"/>
<reference evidence="1 2" key="1">
    <citation type="submission" date="2014-04" db="EMBL/GenBank/DDBJ databases">
        <authorList>
            <consortium name="DOE Joint Genome Institute"/>
            <person name="Kuo A."/>
            <person name="Kohler A."/>
            <person name="Nagy L.G."/>
            <person name="Floudas D."/>
            <person name="Copeland A."/>
            <person name="Barry K.W."/>
            <person name="Cichocki N."/>
            <person name="Veneault-Fourrey C."/>
            <person name="LaButti K."/>
            <person name="Lindquist E.A."/>
            <person name="Lipzen A."/>
            <person name="Lundell T."/>
            <person name="Morin E."/>
            <person name="Murat C."/>
            <person name="Sun H."/>
            <person name="Tunlid A."/>
            <person name="Henrissat B."/>
            <person name="Grigoriev I.V."/>
            <person name="Hibbett D.S."/>
            <person name="Martin F."/>
            <person name="Nordberg H.P."/>
            <person name="Cantor M.N."/>
            <person name="Hua S.X."/>
        </authorList>
    </citation>
    <scope>NUCLEOTIDE SEQUENCE [LARGE SCALE GENOMIC DNA]</scope>
    <source>
        <strain evidence="1 2">LaAM-08-1</strain>
    </source>
</reference>
<accession>A0A0C9XQ24</accession>
<name>A0A0C9XQ24_9AGAR</name>
<evidence type="ECO:0000313" key="1">
    <source>
        <dbReference type="EMBL" id="KIK03709.1"/>
    </source>
</evidence>
<dbReference type="EMBL" id="KN838577">
    <property type="protein sequence ID" value="KIK03709.1"/>
    <property type="molecule type" value="Genomic_DNA"/>
</dbReference>
<keyword evidence="2" id="KW-1185">Reference proteome</keyword>
<dbReference type="HOGENOM" id="CLU_2758165_0_0_1"/>
<gene>
    <name evidence="1" type="ORF">K443DRAFT_676537</name>
</gene>
<organism evidence="1 2">
    <name type="scientific">Laccaria amethystina LaAM-08-1</name>
    <dbReference type="NCBI Taxonomy" id="1095629"/>
    <lineage>
        <taxon>Eukaryota</taxon>
        <taxon>Fungi</taxon>
        <taxon>Dikarya</taxon>
        <taxon>Basidiomycota</taxon>
        <taxon>Agaricomycotina</taxon>
        <taxon>Agaricomycetes</taxon>
        <taxon>Agaricomycetidae</taxon>
        <taxon>Agaricales</taxon>
        <taxon>Agaricineae</taxon>
        <taxon>Hydnangiaceae</taxon>
        <taxon>Laccaria</taxon>
    </lineage>
</organism>
<protein>
    <submittedName>
        <fullName evidence="1">Uncharacterized protein</fullName>
    </submittedName>
</protein>
<evidence type="ECO:0000313" key="2">
    <source>
        <dbReference type="Proteomes" id="UP000054477"/>
    </source>
</evidence>
<dbReference type="Proteomes" id="UP000054477">
    <property type="component" value="Unassembled WGS sequence"/>
</dbReference>
<proteinExistence type="predicted"/>
<sequence>MVEIVGFQAQVKRYPKHGFGVSMRRSRKLVWIVFQISIAPASGAYATPRNTLNKVAITSKPSSPVSSSVD</sequence>
<reference evidence="2" key="2">
    <citation type="submission" date="2015-01" db="EMBL/GenBank/DDBJ databases">
        <title>Evolutionary Origins and Diversification of the Mycorrhizal Mutualists.</title>
        <authorList>
            <consortium name="DOE Joint Genome Institute"/>
            <consortium name="Mycorrhizal Genomics Consortium"/>
            <person name="Kohler A."/>
            <person name="Kuo A."/>
            <person name="Nagy L.G."/>
            <person name="Floudas D."/>
            <person name="Copeland A."/>
            <person name="Barry K.W."/>
            <person name="Cichocki N."/>
            <person name="Veneault-Fourrey C."/>
            <person name="LaButti K."/>
            <person name="Lindquist E.A."/>
            <person name="Lipzen A."/>
            <person name="Lundell T."/>
            <person name="Morin E."/>
            <person name="Murat C."/>
            <person name="Riley R."/>
            <person name="Ohm R."/>
            <person name="Sun H."/>
            <person name="Tunlid A."/>
            <person name="Henrissat B."/>
            <person name="Grigoriev I.V."/>
            <person name="Hibbett D.S."/>
            <person name="Martin F."/>
        </authorList>
    </citation>
    <scope>NUCLEOTIDE SEQUENCE [LARGE SCALE GENOMIC DNA]</scope>
    <source>
        <strain evidence="2">LaAM-08-1</strain>
    </source>
</reference>